<gene>
    <name evidence="9" type="ORF">GCM10011507_14040</name>
</gene>
<dbReference type="AlphaFoldDB" id="A0A916W3L2"/>
<dbReference type="PROSITE" id="PS51318">
    <property type="entry name" value="TAT"/>
    <property type="match status" value="1"/>
</dbReference>
<dbReference type="PANTHER" id="PTHR10030">
    <property type="entry name" value="ALPHA-L-FUCOSIDASE"/>
    <property type="match status" value="1"/>
</dbReference>
<dbReference type="Pfam" id="PF16757">
    <property type="entry name" value="Fucosidase_C"/>
    <property type="match status" value="1"/>
</dbReference>
<evidence type="ECO:0000259" key="7">
    <source>
        <dbReference type="Pfam" id="PF01120"/>
    </source>
</evidence>
<name>A0A916W3L2_9BACT</name>
<dbReference type="EC" id="3.2.1.51" evidence="2"/>
<sequence>MLFTRRRALQLMASGASALALRPSFAQQSASLPIAAGPFKGTRESLAAYTVPAWFAEAKFGIWSHWGPQSAVEYGDWYARTMYIQGSSEYYYHVETYGHPSKVGYKDLIPQFKAARWDPDHLMDLYVKAGAKYFFSMGVHHDNFDMWNSKYQPRWNAVATGPQRDIVGEWKTAARKRGLRFGVSEHLSNSFDWFAPAHTSDSTGPLAGVPYDGTLSDYADLYHDYSGMPANFAKTAEAMGRVAPTWWKLQYFNRVKDLIDQHQPDILYTDGGIPFDEYGFSLVANLYNVSAARHNGAVEAVYTSKTRTDCETGTCALDRERGVLDDISPTPWQTDTCIGGWHYKRGIKYKSAKKVIDLLVDIVSKNGNLLLNFPLPNSGELDYEEMVTLNGITAWMQTNSEGIYATRPWKAYGEGPAMKVVIPSNGKEFDPNEGRKPDLGPTDIRFTTKPGILFAFVQGWPGAEAVITSLGTTSAQNPPKITSATMLGHDAQLKFTQSSDALRVKLPGNRPSTADIGIALKLTTA</sequence>
<protein>
    <recommendedName>
        <fullName evidence="2">alpha-L-fucosidase</fullName>
        <ecNumber evidence="2">3.2.1.51</ecNumber>
    </recommendedName>
</protein>
<evidence type="ECO:0000313" key="10">
    <source>
        <dbReference type="Proteomes" id="UP000648801"/>
    </source>
</evidence>
<dbReference type="GO" id="GO:0006004">
    <property type="term" value="P:fucose metabolic process"/>
    <property type="evidence" value="ECO:0007669"/>
    <property type="project" value="TreeGrafter"/>
</dbReference>
<dbReference type="EMBL" id="BMJB01000001">
    <property type="protein sequence ID" value="GGA63626.1"/>
    <property type="molecule type" value="Genomic_DNA"/>
</dbReference>
<organism evidence="9 10">
    <name type="scientific">Edaphobacter acidisoli</name>
    <dbReference type="NCBI Taxonomy" id="2040573"/>
    <lineage>
        <taxon>Bacteria</taxon>
        <taxon>Pseudomonadati</taxon>
        <taxon>Acidobacteriota</taxon>
        <taxon>Terriglobia</taxon>
        <taxon>Terriglobales</taxon>
        <taxon>Acidobacteriaceae</taxon>
        <taxon>Edaphobacter</taxon>
    </lineage>
</organism>
<proteinExistence type="inferred from homology"/>
<keyword evidence="4" id="KW-0378">Hydrolase</keyword>
<keyword evidence="10" id="KW-1185">Reference proteome</keyword>
<accession>A0A916W3L2</accession>
<evidence type="ECO:0000256" key="6">
    <source>
        <dbReference type="SAM" id="SignalP"/>
    </source>
</evidence>
<evidence type="ECO:0000256" key="5">
    <source>
        <dbReference type="ARBA" id="ARBA00023295"/>
    </source>
</evidence>
<evidence type="ECO:0000256" key="2">
    <source>
        <dbReference type="ARBA" id="ARBA00012662"/>
    </source>
</evidence>
<feature type="chain" id="PRO_5037930945" description="alpha-L-fucosidase" evidence="6">
    <location>
        <begin position="27"/>
        <end position="525"/>
    </location>
</feature>
<feature type="domain" description="Alpha-L-fucosidase C-terminal" evidence="8">
    <location>
        <begin position="442"/>
        <end position="523"/>
    </location>
</feature>
<dbReference type="Gene3D" id="3.20.20.80">
    <property type="entry name" value="Glycosidases"/>
    <property type="match status" value="1"/>
</dbReference>
<dbReference type="InterPro" id="IPR057739">
    <property type="entry name" value="Glyco_hydro_29_N"/>
</dbReference>
<evidence type="ECO:0000313" key="9">
    <source>
        <dbReference type="EMBL" id="GGA63626.1"/>
    </source>
</evidence>
<evidence type="ECO:0000256" key="1">
    <source>
        <dbReference type="ARBA" id="ARBA00007951"/>
    </source>
</evidence>
<dbReference type="Gene3D" id="2.60.40.1180">
    <property type="entry name" value="Golgi alpha-mannosidase II"/>
    <property type="match status" value="1"/>
</dbReference>
<keyword evidence="3 6" id="KW-0732">Signal</keyword>
<keyword evidence="5" id="KW-0326">Glycosidase</keyword>
<feature type="domain" description="Glycoside hydrolase family 29 N-terminal" evidence="7">
    <location>
        <begin position="34"/>
        <end position="401"/>
    </location>
</feature>
<dbReference type="InterPro" id="IPR006311">
    <property type="entry name" value="TAT_signal"/>
</dbReference>
<dbReference type="SUPFAM" id="SSF51445">
    <property type="entry name" value="(Trans)glycosidases"/>
    <property type="match status" value="1"/>
</dbReference>
<evidence type="ECO:0000256" key="3">
    <source>
        <dbReference type="ARBA" id="ARBA00022729"/>
    </source>
</evidence>
<dbReference type="InterPro" id="IPR000933">
    <property type="entry name" value="Glyco_hydro_29"/>
</dbReference>
<feature type="signal peptide" evidence="6">
    <location>
        <begin position="1"/>
        <end position="26"/>
    </location>
</feature>
<dbReference type="GO" id="GO:0016139">
    <property type="term" value="P:glycoside catabolic process"/>
    <property type="evidence" value="ECO:0007669"/>
    <property type="project" value="TreeGrafter"/>
</dbReference>
<dbReference type="Proteomes" id="UP000648801">
    <property type="component" value="Unassembled WGS sequence"/>
</dbReference>
<evidence type="ECO:0000259" key="8">
    <source>
        <dbReference type="Pfam" id="PF16757"/>
    </source>
</evidence>
<dbReference type="InterPro" id="IPR013780">
    <property type="entry name" value="Glyco_hydro_b"/>
</dbReference>
<dbReference type="GO" id="GO:0004560">
    <property type="term" value="F:alpha-L-fucosidase activity"/>
    <property type="evidence" value="ECO:0007669"/>
    <property type="project" value="InterPro"/>
</dbReference>
<dbReference type="InterPro" id="IPR017853">
    <property type="entry name" value="GH"/>
</dbReference>
<evidence type="ECO:0000256" key="4">
    <source>
        <dbReference type="ARBA" id="ARBA00022801"/>
    </source>
</evidence>
<dbReference type="GO" id="GO:0005764">
    <property type="term" value="C:lysosome"/>
    <property type="evidence" value="ECO:0007669"/>
    <property type="project" value="TreeGrafter"/>
</dbReference>
<comment type="similarity">
    <text evidence="1">Belongs to the glycosyl hydrolase 29 family.</text>
</comment>
<dbReference type="PANTHER" id="PTHR10030:SF37">
    <property type="entry name" value="ALPHA-L-FUCOSIDASE-RELATED"/>
    <property type="match status" value="1"/>
</dbReference>
<comment type="caution">
    <text evidence="9">The sequence shown here is derived from an EMBL/GenBank/DDBJ whole genome shotgun (WGS) entry which is preliminary data.</text>
</comment>
<dbReference type="Pfam" id="PF01120">
    <property type="entry name" value="Alpha_L_fucos"/>
    <property type="match status" value="1"/>
</dbReference>
<dbReference type="SMART" id="SM00812">
    <property type="entry name" value="Alpha_L_fucos"/>
    <property type="match status" value="1"/>
</dbReference>
<reference evidence="9" key="2">
    <citation type="submission" date="2020-09" db="EMBL/GenBank/DDBJ databases">
        <authorList>
            <person name="Sun Q."/>
            <person name="Zhou Y."/>
        </authorList>
    </citation>
    <scope>NUCLEOTIDE SEQUENCE</scope>
    <source>
        <strain evidence="9">CGMCC 1.15447</strain>
    </source>
</reference>
<dbReference type="RefSeq" id="WP_188758525.1">
    <property type="nucleotide sequence ID" value="NZ_BMJB01000001.1"/>
</dbReference>
<dbReference type="InterPro" id="IPR031919">
    <property type="entry name" value="Fucosidase_C"/>
</dbReference>
<reference evidence="9" key="1">
    <citation type="journal article" date="2014" name="Int. J. Syst. Evol. Microbiol.">
        <title>Complete genome sequence of Corynebacterium casei LMG S-19264T (=DSM 44701T), isolated from a smear-ripened cheese.</title>
        <authorList>
            <consortium name="US DOE Joint Genome Institute (JGI-PGF)"/>
            <person name="Walter F."/>
            <person name="Albersmeier A."/>
            <person name="Kalinowski J."/>
            <person name="Ruckert C."/>
        </authorList>
    </citation>
    <scope>NUCLEOTIDE SEQUENCE</scope>
    <source>
        <strain evidence="9">CGMCC 1.15447</strain>
    </source>
</reference>